<sequence>MGAYFLCRSAVRLYEPFCTQCFGLDRSVRRNLRRAGAGGMLIILSDGSSLSASALAEAAGMSPQTASSHLAKLLESFCKLGWEQLQRQLGVQPLA</sequence>
<reference evidence="2" key="1">
    <citation type="journal article" date="2014" name="Genome Announc.">
        <title>Full-genome sequence of the plant growth-promoting bacterium Pseudomonas protegens CHA0.</title>
        <authorList>
            <person name="Jousset A."/>
            <person name="Schuldes J."/>
            <person name="Keel C."/>
            <person name="Maurhofer M."/>
            <person name="Daniel R."/>
            <person name="Scheu S."/>
            <person name="Thuermer A."/>
        </authorList>
    </citation>
    <scope>NUCLEOTIDE SEQUENCE [LARGE SCALE GENOMIC DNA]</scope>
    <source>
        <strain evidence="2">DSM 19095 / LMG 27888 / CFBP 6595 / CHA0</strain>
    </source>
</reference>
<dbReference type="InterPro" id="IPR036390">
    <property type="entry name" value="WH_DNA-bd_sf"/>
</dbReference>
<dbReference type="Pfam" id="PF13412">
    <property type="entry name" value="HTH_24"/>
    <property type="match status" value="1"/>
</dbReference>
<organism evidence="1 2">
    <name type="scientific">Pseudomonas protegens (strain DSM 19095 / LMG 27888 / CFBP 6595 / CHA0)</name>
    <dbReference type="NCBI Taxonomy" id="1124983"/>
    <lineage>
        <taxon>Bacteria</taxon>
        <taxon>Pseudomonadati</taxon>
        <taxon>Pseudomonadota</taxon>
        <taxon>Gammaproteobacteria</taxon>
        <taxon>Pseudomonadales</taxon>
        <taxon>Pseudomonadaceae</taxon>
        <taxon>Pseudomonas</taxon>
    </lineage>
</organism>
<dbReference type="EMBL" id="CP003190">
    <property type="protein sequence ID" value="AGL84213.1"/>
    <property type="molecule type" value="Genomic_DNA"/>
</dbReference>
<evidence type="ECO:0008006" key="3">
    <source>
        <dbReference type="Google" id="ProtNLM"/>
    </source>
</evidence>
<evidence type="ECO:0000313" key="2">
    <source>
        <dbReference type="Proteomes" id="UP000013940"/>
    </source>
</evidence>
<dbReference type="AlphaFoldDB" id="A0A2C9EKL5"/>
<dbReference type="HOGENOM" id="CLU_2370610_0_0_6"/>
<evidence type="ECO:0000313" key="1">
    <source>
        <dbReference type="EMBL" id="AGL84213.1"/>
    </source>
</evidence>
<gene>
    <name evidence="1" type="ORF">PFLCHA0_c24420</name>
</gene>
<dbReference type="Proteomes" id="UP000013940">
    <property type="component" value="Chromosome"/>
</dbReference>
<protein>
    <recommendedName>
        <fullName evidence="3">Winged helix-turn-helix transcriptional regulator</fullName>
    </recommendedName>
</protein>
<dbReference type="SUPFAM" id="SSF46785">
    <property type="entry name" value="Winged helix' DNA-binding domain"/>
    <property type="match status" value="1"/>
</dbReference>
<accession>A0A2C9EKL5</accession>
<name>A0A2C9EKL5_PSEPH</name>
<dbReference type="KEGG" id="pprc:PFLCHA0_c24420"/>
<dbReference type="Gene3D" id="1.10.10.10">
    <property type="entry name" value="Winged helix-like DNA-binding domain superfamily/Winged helix DNA-binding domain"/>
    <property type="match status" value="1"/>
</dbReference>
<proteinExistence type="predicted"/>
<dbReference type="InterPro" id="IPR036388">
    <property type="entry name" value="WH-like_DNA-bd_sf"/>
</dbReference>